<keyword evidence="1" id="KW-0614">Plasmid</keyword>
<dbReference type="RefSeq" id="WP_012775885.1">
    <property type="nucleotide sequence ID" value="NC_012944.1"/>
</dbReference>
<protein>
    <recommendedName>
        <fullName evidence="2">Fimbrial protein</fullName>
    </recommendedName>
</protein>
<dbReference type="EMBL" id="CP001162">
    <property type="protein sequence ID" value="ACT33556.1"/>
    <property type="molecule type" value="Genomic_DNA"/>
</dbReference>
<dbReference type="SUPFAM" id="SSF49401">
    <property type="entry name" value="Bacterial adhesins"/>
    <property type="match status" value="1"/>
</dbReference>
<dbReference type="PANTHER" id="PTHR33420:SF10">
    <property type="entry name" value="FIMBRIAE MAJOR SUBUNIT"/>
    <property type="match status" value="1"/>
</dbReference>
<evidence type="ECO:0008006" key="2">
    <source>
        <dbReference type="Google" id="ProtNLM"/>
    </source>
</evidence>
<evidence type="ECO:0000313" key="1">
    <source>
        <dbReference type="EMBL" id="ACT33556.1"/>
    </source>
</evidence>
<name>C5ZZP1_ECOLX</name>
<reference evidence="1" key="1">
    <citation type="journal article" date="2010" name="Vet. Microbiol.">
        <title>Pyrosequencing of the Vir plasmid of necrotoxigenic Escherichia coli.</title>
        <authorList>
            <person name="Johnson T.J."/>
            <person name="DebRoy C."/>
            <person name="Belton S."/>
            <person name="Williams M.L."/>
            <person name="Lawrence M."/>
            <person name="Nolan L.K."/>
            <person name="Thorsness J.L."/>
        </authorList>
    </citation>
    <scope>NUCLEOTIDE SEQUENCE [LARGE SCALE GENOMIC DNA]</scope>
    <source>
        <strain evidence="1">Vir68</strain>
        <plasmid evidence="1">pVir68</plasmid>
    </source>
</reference>
<dbReference type="GO" id="GO:0009289">
    <property type="term" value="C:pilus"/>
    <property type="evidence" value="ECO:0007669"/>
    <property type="project" value="InterPro"/>
</dbReference>
<accession>C5ZZP1</accession>
<organism evidence="1">
    <name type="scientific">Escherichia coli Vir68</name>
    <dbReference type="NCBI Taxonomy" id="563770"/>
    <lineage>
        <taxon>Bacteria</taxon>
        <taxon>Pseudomonadati</taxon>
        <taxon>Pseudomonadota</taxon>
        <taxon>Gammaproteobacteria</taxon>
        <taxon>Enterobacterales</taxon>
        <taxon>Enterobacteriaceae</taxon>
        <taxon>Escherichia</taxon>
    </lineage>
</organism>
<dbReference type="PANTHER" id="PTHR33420">
    <property type="entry name" value="FIMBRIAL SUBUNIT ELFA-RELATED"/>
    <property type="match status" value="1"/>
</dbReference>
<proteinExistence type="predicted"/>
<dbReference type="InterPro" id="IPR036937">
    <property type="entry name" value="Adhesion_dom_fimbrial_sf"/>
</dbReference>
<dbReference type="GO" id="GO:0043709">
    <property type="term" value="P:cell adhesion involved in single-species biofilm formation"/>
    <property type="evidence" value="ECO:0007669"/>
    <property type="project" value="TreeGrafter"/>
</dbReference>
<geneLocation type="plasmid" evidence="1">
    <name>pVir68</name>
</geneLocation>
<dbReference type="InterPro" id="IPR050263">
    <property type="entry name" value="Bact_Fimbrial_Adh_Pro"/>
</dbReference>
<dbReference type="Gene3D" id="2.60.40.1090">
    <property type="entry name" value="Fimbrial-type adhesion domain"/>
    <property type="match status" value="1"/>
</dbReference>
<dbReference type="InterPro" id="IPR008966">
    <property type="entry name" value="Adhesion_dom_sf"/>
</dbReference>
<dbReference type="AlphaFoldDB" id="C5ZZP1"/>
<sequence length="174" mass="17538">MLAALSTGFATINAHAMSQNTIRFQGEVNAQTCHVDVNGASGSPVVLLPTVSTNQLANASARAGATSFTVNISGCQAPTAGDQIINLVLAGNNVTPSGNLGNTGSAKNVELQLLDSVGGKKIDLSSGSASVEGMLLTRGSTSASRNFAVQYYTPTGSVEAGSVLGSVQYAISYP</sequence>
<gene>
    <name evidence="1" type="ORF">pVir_97</name>
</gene>